<protein>
    <recommendedName>
        <fullName evidence="5">Glutathione S-transferase</fullName>
    </recommendedName>
</protein>
<dbReference type="Pfam" id="PF14497">
    <property type="entry name" value="GST_C_3"/>
    <property type="match status" value="1"/>
</dbReference>
<dbReference type="EMBL" id="VJMJ01000242">
    <property type="protein sequence ID" value="KAF0725445.1"/>
    <property type="molecule type" value="Genomic_DNA"/>
</dbReference>
<proteinExistence type="predicted"/>
<dbReference type="InterPro" id="IPR004045">
    <property type="entry name" value="Glutathione_S-Trfase_N"/>
</dbReference>
<name>A0A6G0WDZ3_9STRA</name>
<dbReference type="FunFam" id="3.40.30.10:FF:000035">
    <property type="entry name" value="hematopoietic prostaglandin D synthase"/>
    <property type="match status" value="1"/>
</dbReference>
<evidence type="ECO:0000313" key="4">
    <source>
        <dbReference type="Proteomes" id="UP000481153"/>
    </source>
</evidence>
<dbReference type="PANTHER" id="PTHR11571:SF252">
    <property type="entry name" value="GLUTATHIONE S-TRANSFERASE"/>
    <property type="match status" value="1"/>
</dbReference>
<comment type="caution">
    <text evidence="3">The sequence shown here is derived from an EMBL/GenBank/DDBJ whole genome shotgun (WGS) entry which is preliminary data.</text>
</comment>
<sequence>MSFPALKLTYFDVPARAEVTRLALTIGGVPFEDHRIERAEWPTLKPTMPYEQLPILTVDGQVFAQSHAIDRYAGILAGLYPIHNPLDALRVDEICDFGEEIVLLVMSSVGEPDHAKRRAIREEQAKTKFPAMFAMLEARLDKMKGPWLLDSISIADLSIYCLASNIKTGFWLYLPTDLLDPYPRINAIHDAVAKHPKVAEWNKEHYQAH</sequence>
<feature type="domain" description="GST C-terminal" evidence="2">
    <location>
        <begin position="84"/>
        <end position="209"/>
    </location>
</feature>
<dbReference type="AlphaFoldDB" id="A0A6G0WDZ3"/>
<dbReference type="SFLD" id="SFLDS00019">
    <property type="entry name" value="Glutathione_Transferase_(cytos"/>
    <property type="match status" value="1"/>
</dbReference>
<dbReference type="VEuPathDB" id="FungiDB:AeMF1_013142"/>
<gene>
    <name evidence="3" type="ORF">Ae201684_016086</name>
</gene>
<keyword evidence="4" id="KW-1185">Reference proteome</keyword>
<dbReference type="SFLD" id="SFLDG01205">
    <property type="entry name" value="AMPS.1"/>
    <property type="match status" value="1"/>
</dbReference>
<evidence type="ECO:0000259" key="2">
    <source>
        <dbReference type="PROSITE" id="PS50405"/>
    </source>
</evidence>
<dbReference type="PROSITE" id="PS50404">
    <property type="entry name" value="GST_NTER"/>
    <property type="match status" value="1"/>
</dbReference>
<dbReference type="GO" id="GO:0006749">
    <property type="term" value="P:glutathione metabolic process"/>
    <property type="evidence" value="ECO:0007669"/>
    <property type="project" value="TreeGrafter"/>
</dbReference>
<dbReference type="SUPFAM" id="SSF47616">
    <property type="entry name" value="GST C-terminal domain-like"/>
    <property type="match status" value="1"/>
</dbReference>
<dbReference type="InterPro" id="IPR004046">
    <property type="entry name" value="GST_C"/>
</dbReference>
<evidence type="ECO:0000313" key="3">
    <source>
        <dbReference type="EMBL" id="KAF0725445.1"/>
    </source>
</evidence>
<dbReference type="PANTHER" id="PTHR11571">
    <property type="entry name" value="GLUTATHIONE S-TRANSFERASE"/>
    <property type="match status" value="1"/>
</dbReference>
<dbReference type="GO" id="GO:0004364">
    <property type="term" value="F:glutathione transferase activity"/>
    <property type="evidence" value="ECO:0007669"/>
    <property type="project" value="TreeGrafter"/>
</dbReference>
<dbReference type="CDD" id="cd03192">
    <property type="entry name" value="GST_C_Sigma_like"/>
    <property type="match status" value="1"/>
</dbReference>
<feature type="domain" description="GST N-terminal" evidence="1">
    <location>
        <begin position="4"/>
        <end position="81"/>
    </location>
</feature>
<dbReference type="InterPro" id="IPR050213">
    <property type="entry name" value="GST_superfamily"/>
</dbReference>
<organism evidence="3 4">
    <name type="scientific">Aphanomyces euteiches</name>
    <dbReference type="NCBI Taxonomy" id="100861"/>
    <lineage>
        <taxon>Eukaryota</taxon>
        <taxon>Sar</taxon>
        <taxon>Stramenopiles</taxon>
        <taxon>Oomycota</taxon>
        <taxon>Saprolegniomycetes</taxon>
        <taxon>Saprolegniales</taxon>
        <taxon>Verrucalvaceae</taxon>
        <taxon>Aphanomyces</taxon>
    </lineage>
</organism>
<dbReference type="SUPFAM" id="SSF52833">
    <property type="entry name" value="Thioredoxin-like"/>
    <property type="match status" value="1"/>
</dbReference>
<dbReference type="CDD" id="cd03039">
    <property type="entry name" value="GST_N_Sigma_like"/>
    <property type="match status" value="1"/>
</dbReference>
<dbReference type="InterPro" id="IPR010987">
    <property type="entry name" value="Glutathione-S-Trfase_C-like"/>
</dbReference>
<dbReference type="Pfam" id="PF02798">
    <property type="entry name" value="GST_N"/>
    <property type="match status" value="1"/>
</dbReference>
<dbReference type="SFLD" id="SFLDG00363">
    <property type="entry name" value="AMPS_(cytGST):_Alpha-__Mu-__Pi"/>
    <property type="match status" value="1"/>
</dbReference>
<evidence type="ECO:0000259" key="1">
    <source>
        <dbReference type="PROSITE" id="PS50404"/>
    </source>
</evidence>
<dbReference type="PROSITE" id="PS50405">
    <property type="entry name" value="GST_CTER"/>
    <property type="match status" value="1"/>
</dbReference>
<dbReference type="InterPro" id="IPR036249">
    <property type="entry name" value="Thioredoxin-like_sf"/>
</dbReference>
<evidence type="ECO:0008006" key="5">
    <source>
        <dbReference type="Google" id="ProtNLM"/>
    </source>
</evidence>
<dbReference type="Gene3D" id="1.20.1050.10">
    <property type="match status" value="1"/>
</dbReference>
<dbReference type="Proteomes" id="UP000481153">
    <property type="component" value="Unassembled WGS sequence"/>
</dbReference>
<dbReference type="InterPro" id="IPR040079">
    <property type="entry name" value="Glutathione_S-Trfase"/>
</dbReference>
<accession>A0A6G0WDZ3</accession>
<dbReference type="InterPro" id="IPR036282">
    <property type="entry name" value="Glutathione-S-Trfase_C_sf"/>
</dbReference>
<dbReference type="Gene3D" id="3.40.30.10">
    <property type="entry name" value="Glutaredoxin"/>
    <property type="match status" value="1"/>
</dbReference>
<reference evidence="3 4" key="1">
    <citation type="submission" date="2019-07" db="EMBL/GenBank/DDBJ databases">
        <title>Genomics analysis of Aphanomyces spp. identifies a new class of oomycete effector associated with host adaptation.</title>
        <authorList>
            <person name="Gaulin E."/>
        </authorList>
    </citation>
    <scope>NUCLEOTIDE SEQUENCE [LARGE SCALE GENOMIC DNA]</scope>
    <source>
        <strain evidence="3 4">ATCC 201684</strain>
    </source>
</reference>